<name>A0A1E3QQV3_9ASCO</name>
<reference evidence="5" key="1">
    <citation type="submission" date="2016-05" db="EMBL/GenBank/DDBJ databases">
        <title>Comparative genomics of biotechnologically important yeasts.</title>
        <authorList>
            <consortium name="DOE Joint Genome Institute"/>
            <person name="Riley R."/>
            <person name="Haridas S."/>
            <person name="Wolfe K.H."/>
            <person name="Lopes M.R."/>
            <person name="Hittinger C.T."/>
            <person name="Goker M."/>
            <person name="Salamov A."/>
            <person name="Wisecaver J."/>
            <person name="Long T.M."/>
            <person name="Aerts A.L."/>
            <person name="Barry K."/>
            <person name="Choi C."/>
            <person name="Clum A."/>
            <person name="Coughlan A.Y."/>
            <person name="Deshpande S."/>
            <person name="Douglass A.P."/>
            <person name="Hanson S.J."/>
            <person name="Klenk H.-P."/>
            <person name="Labutti K."/>
            <person name="Lapidus A."/>
            <person name="Lindquist E."/>
            <person name="Lipzen A."/>
            <person name="Meier-Kolthoff J.P."/>
            <person name="Ohm R.A."/>
            <person name="Otillar R.P."/>
            <person name="Pangilinan J."/>
            <person name="Peng Y."/>
            <person name="Rokas A."/>
            <person name="Rosa C.A."/>
            <person name="Scheuner C."/>
            <person name="Sibirny A.A."/>
            <person name="Slot J.C."/>
            <person name="Stielow J.B."/>
            <person name="Sun H."/>
            <person name="Kurtzman C.P."/>
            <person name="Blackwell M."/>
            <person name="Grigoriev I.V."/>
            <person name="Jeffries T.W."/>
        </authorList>
    </citation>
    <scope>NUCLEOTIDE SEQUENCE [LARGE SCALE GENOMIC DNA]</scope>
    <source>
        <strain evidence="5">NRRL Y-12698</strain>
    </source>
</reference>
<feature type="domain" description="AMP-dependent synthetase/ligase" evidence="3">
    <location>
        <begin position="103"/>
        <end position="531"/>
    </location>
</feature>
<dbReference type="GO" id="GO:0004467">
    <property type="term" value="F:long-chain fatty acid-CoA ligase activity"/>
    <property type="evidence" value="ECO:0007669"/>
    <property type="project" value="TreeGrafter"/>
</dbReference>
<proteinExistence type="predicted"/>
<gene>
    <name evidence="4" type="ORF">BABINDRAFT_161708</name>
</gene>
<sequence length="736" mass="82336">MPPIVFPQTCPPGVDSSMSVLEVINKRTPMDHDLLDGVYTVPNSQSNNGSPVFRSKACNHTKDNNLVTSIHPSLQTIHDYFEMAVELYGKNKCFGFQRPLDTSYQFRTYAEVAQARASFGSGLVRFIRSLGFEQHHLRLEDKDFILTVFSPNTYEWLITDLACSAYAISTTTLYDTLGAESSAYILSVTKSPVVLLTSEKVEAFLLMVSNAKLAFIRALVIMDEEFATPIPGAARKLASTLSVQLVSFSELTASGTTDLLDYIPPTPDSLYTISFTSGTSGNPKGVELSQRSAVAGLTAIYASITKPDLLRTNSDIYKSLCILPLAHVYQRLIFYFELCIGGTIFLPSNPRDPKQIMMDIAAIKPTHLVGVPRIFNRIDAGISSKIESLNIITRFLYKRCMLYKEQQYKVGVHVTNHWLYDKLFTKKIKAAVGLENLQLAVTGSAPMLPETIRDLRYILNTEFLQGYGLTESFACISVPLAEDELLPQSSGYIMISTEFRLKDVADMKYTWAENRSGEILLRGPQMFERYYQDPVKTRESVDDDGWFHTGDIAMLDMDGRIKIIDRVKNFFKLSQGEYISPEKVENVYMQANPLTLAQVFVYGDSFQSFLVGVVVMNELVCRDMCKASASAELKLLASQTGDVWAGNVELRKEVLAQLNKNVRTTGLLNGMEMLKNIHLFFNNDIESGLNLGFTEANGLMTPTLKIKRYNANQYFEVPLKELYTEGDLTGPLKASK</sequence>
<dbReference type="InterPro" id="IPR020845">
    <property type="entry name" value="AMP-binding_CS"/>
</dbReference>
<dbReference type="RefSeq" id="XP_018985401.1">
    <property type="nucleotide sequence ID" value="XM_019128962.1"/>
</dbReference>
<dbReference type="PROSITE" id="PS00455">
    <property type="entry name" value="AMP_BINDING"/>
    <property type="match status" value="1"/>
</dbReference>
<dbReference type="Pfam" id="PF00501">
    <property type="entry name" value="AMP-binding"/>
    <property type="match status" value="1"/>
</dbReference>
<dbReference type="Gene3D" id="3.40.50.12780">
    <property type="entry name" value="N-terminal domain of ligase-like"/>
    <property type="match status" value="1"/>
</dbReference>
<dbReference type="GO" id="GO:0016020">
    <property type="term" value="C:membrane"/>
    <property type="evidence" value="ECO:0007669"/>
    <property type="project" value="TreeGrafter"/>
</dbReference>
<evidence type="ECO:0000313" key="5">
    <source>
        <dbReference type="Proteomes" id="UP000094336"/>
    </source>
</evidence>
<evidence type="ECO:0000313" key="4">
    <source>
        <dbReference type="EMBL" id="ODQ80073.1"/>
    </source>
</evidence>
<dbReference type="PANTHER" id="PTHR43272:SF33">
    <property type="entry name" value="AMP-BINDING DOMAIN-CONTAINING PROTEIN-RELATED"/>
    <property type="match status" value="1"/>
</dbReference>
<dbReference type="OrthoDB" id="1700726at2759"/>
<evidence type="ECO:0000256" key="2">
    <source>
        <dbReference type="ARBA" id="ARBA00022840"/>
    </source>
</evidence>
<evidence type="ECO:0000256" key="1">
    <source>
        <dbReference type="ARBA" id="ARBA00022741"/>
    </source>
</evidence>
<dbReference type="SUPFAM" id="SSF56801">
    <property type="entry name" value="Acetyl-CoA synthetase-like"/>
    <property type="match status" value="1"/>
</dbReference>
<keyword evidence="2" id="KW-0067">ATP-binding</keyword>
<dbReference type="GO" id="GO:0005783">
    <property type="term" value="C:endoplasmic reticulum"/>
    <property type="evidence" value="ECO:0007669"/>
    <property type="project" value="TreeGrafter"/>
</dbReference>
<dbReference type="Proteomes" id="UP000094336">
    <property type="component" value="Unassembled WGS sequence"/>
</dbReference>
<dbReference type="STRING" id="984486.A0A1E3QQV3"/>
<keyword evidence="5" id="KW-1185">Reference proteome</keyword>
<keyword evidence="1" id="KW-0547">Nucleotide-binding</keyword>
<evidence type="ECO:0000259" key="3">
    <source>
        <dbReference type="Pfam" id="PF00501"/>
    </source>
</evidence>
<accession>A0A1E3QQV3</accession>
<dbReference type="InterPro" id="IPR042099">
    <property type="entry name" value="ANL_N_sf"/>
</dbReference>
<dbReference type="PANTHER" id="PTHR43272">
    <property type="entry name" value="LONG-CHAIN-FATTY-ACID--COA LIGASE"/>
    <property type="match status" value="1"/>
</dbReference>
<organism evidence="4 5">
    <name type="scientific">Babjeviella inositovora NRRL Y-12698</name>
    <dbReference type="NCBI Taxonomy" id="984486"/>
    <lineage>
        <taxon>Eukaryota</taxon>
        <taxon>Fungi</taxon>
        <taxon>Dikarya</taxon>
        <taxon>Ascomycota</taxon>
        <taxon>Saccharomycotina</taxon>
        <taxon>Pichiomycetes</taxon>
        <taxon>Serinales incertae sedis</taxon>
        <taxon>Babjeviella</taxon>
    </lineage>
</organism>
<protein>
    <recommendedName>
        <fullName evidence="3">AMP-dependent synthetase/ligase domain-containing protein</fullName>
    </recommendedName>
</protein>
<dbReference type="GO" id="GO:0005524">
    <property type="term" value="F:ATP binding"/>
    <property type="evidence" value="ECO:0007669"/>
    <property type="project" value="UniProtKB-KW"/>
</dbReference>
<dbReference type="GeneID" id="30146815"/>
<dbReference type="EMBL" id="KV454431">
    <property type="protein sequence ID" value="ODQ80073.1"/>
    <property type="molecule type" value="Genomic_DNA"/>
</dbReference>
<dbReference type="AlphaFoldDB" id="A0A1E3QQV3"/>
<dbReference type="InterPro" id="IPR000873">
    <property type="entry name" value="AMP-dep_synth/lig_dom"/>
</dbReference>